<evidence type="ECO:0000256" key="6">
    <source>
        <dbReference type="ARBA" id="ARBA00022801"/>
    </source>
</evidence>
<dbReference type="Gene3D" id="3.90.70.10">
    <property type="entry name" value="Cysteine proteinases"/>
    <property type="match status" value="1"/>
</dbReference>
<keyword evidence="7 14" id="KW-0067">ATP-binding</keyword>
<dbReference type="Gene3D" id="3.40.50.300">
    <property type="entry name" value="P-loop containing nucleotide triphosphate hydrolases"/>
    <property type="match status" value="1"/>
</dbReference>
<dbReference type="PANTHER" id="PTHR43394">
    <property type="entry name" value="ATP-DEPENDENT PERMEASE MDL1, MITOCHONDRIAL"/>
    <property type="match status" value="1"/>
</dbReference>
<dbReference type="STRING" id="1763534.GCA_001831475_02600"/>
<dbReference type="InterPro" id="IPR036640">
    <property type="entry name" value="ABC1_TM_sf"/>
</dbReference>
<evidence type="ECO:0000259" key="12">
    <source>
        <dbReference type="PROSITE" id="PS50929"/>
    </source>
</evidence>
<proteinExistence type="predicted"/>
<keyword evidence="15" id="KW-1185">Reference proteome</keyword>
<evidence type="ECO:0000256" key="2">
    <source>
        <dbReference type="ARBA" id="ARBA00022448"/>
    </source>
</evidence>
<dbReference type="CDD" id="cd02418">
    <property type="entry name" value="Peptidase_C39B"/>
    <property type="match status" value="1"/>
</dbReference>
<feature type="transmembrane region" description="Helical" evidence="10">
    <location>
        <begin position="211"/>
        <end position="232"/>
    </location>
</feature>
<dbReference type="EMBL" id="LVEP01000013">
    <property type="protein sequence ID" value="OCB77908.1"/>
    <property type="molecule type" value="Genomic_DNA"/>
</dbReference>
<dbReference type="PROSITE" id="PS50929">
    <property type="entry name" value="ABC_TM1F"/>
    <property type="match status" value="1"/>
</dbReference>
<dbReference type="InterPro" id="IPR027417">
    <property type="entry name" value="P-loop_NTPase"/>
</dbReference>
<evidence type="ECO:0000256" key="8">
    <source>
        <dbReference type="ARBA" id="ARBA00022989"/>
    </source>
</evidence>
<keyword evidence="6" id="KW-0378">Hydrolase</keyword>
<dbReference type="InterPro" id="IPR003593">
    <property type="entry name" value="AAA+_ATPase"/>
</dbReference>
<dbReference type="CDD" id="cd18571">
    <property type="entry name" value="ABC_6TM_peptidase_like"/>
    <property type="match status" value="1"/>
</dbReference>
<evidence type="ECO:0000256" key="4">
    <source>
        <dbReference type="ARBA" id="ARBA00022692"/>
    </source>
</evidence>
<evidence type="ECO:0000256" key="10">
    <source>
        <dbReference type="SAM" id="Phobius"/>
    </source>
</evidence>
<gene>
    <name evidence="14" type="ORF">LPBF_02870</name>
</gene>
<dbReference type="GO" id="GO:0005524">
    <property type="term" value="F:ATP binding"/>
    <property type="evidence" value="ECO:0007669"/>
    <property type="project" value="UniProtKB-KW"/>
</dbReference>
<protein>
    <submittedName>
        <fullName evidence="14">ABC transporter ATP-binding protein</fullName>
    </submittedName>
</protein>
<keyword evidence="8 10" id="KW-1133">Transmembrane helix</keyword>
<dbReference type="PANTHER" id="PTHR43394:SF1">
    <property type="entry name" value="ATP-BINDING CASSETTE SUB-FAMILY B MEMBER 10, MITOCHONDRIAL"/>
    <property type="match status" value="1"/>
</dbReference>
<keyword evidence="9 10" id="KW-0472">Membrane</keyword>
<evidence type="ECO:0000256" key="1">
    <source>
        <dbReference type="ARBA" id="ARBA00004651"/>
    </source>
</evidence>
<evidence type="ECO:0000256" key="9">
    <source>
        <dbReference type="ARBA" id="ARBA00023136"/>
    </source>
</evidence>
<evidence type="ECO:0000259" key="13">
    <source>
        <dbReference type="PROSITE" id="PS50990"/>
    </source>
</evidence>
<dbReference type="Pfam" id="PF00005">
    <property type="entry name" value="ABC_tran"/>
    <property type="match status" value="1"/>
</dbReference>
<dbReference type="InterPro" id="IPR003439">
    <property type="entry name" value="ABC_transporter-like_ATP-bd"/>
</dbReference>
<accession>A0A1B9E7R6</accession>
<dbReference type="InterPro" id="IPR039421">
    <property type="entry name" value="Type_1_exporter"/>
</dbReference>
<dbReference type="PROSITE" id="PS50893">
    <property type="entry name" value="ABC_TRANSPORTER_2"/>
    <property type="match status" value="1"/>
</dbReference>
<dbReference type="FunFam" id="3.40.50.300:FF:000299">
    <property type="entry name" value="ABC transporter ATP-binding protein/permease"/>
    <property type="match status" value="1"/>
</dbReference>
<feature type="transmembrane region" description="Helical" evidence="10">
    <location>
        <begin position="411"/>
        <end position="438"/>
    </location>
</feature>
<dbReference type="PROSITE" id="PS50990">
    <property type="entry name" value="PEPTIDASE_C39"/>
    <property type="match status" value="1"/>
</dbReference>
<dbReference type="RefSeq" id="WP_066332228.1">
    <property type="nucleotide sequence ID" value="NZ_CP017688.1"/>
</dbReference>
<organism evidence="14 15">
    <name type="scientific">Flavobacterium crassostreae</name>
    <dbReference type="NCBI Taxonomy" id="1763534"/>
    <lineage>
        <taxon>Bacteria</taxon>
        <taxon>Pseudomonadati</taxon>
        <taxon>Bacteroidota</taxon>
        <taxon>Flavobacteriia</taxon>
        <taxon>Flavobacteriales</taxon>
        <taxon>Flavobacteriaceae</taxon>
        <taxon>Flavobacterium</taxon>
    </lineage>
</organism>
<feature type="domain" description="Peptidase C39" evidence="13">
    <location>
        <begin position="10"/>
        <end position="129"/>
    </location>
</feature>
<dbReference type="GO" id="GO:0008233">
    <property type="term" value="F:peptidase activity"/>
    <property type="evidence" value="ECO:0007669"/>
    <property type="project" value="InterPro"/>
</dbReference>
<keyword evidence="4 10" id="KW-0812">Transmembrane</keyword>
<dbReference type="InterPro" id="IPR005074">
    <property type="entry name" value="Peptidase_C39"/>
</dbReference>
<evidence type="ECO:0000256" key="3">
    <source>
        <dbReference type="ARBA" id="ARBA00022475"/>
    </source>
</evidence>
<dbReference type="InterPro" id="IPR011527">
    <property type="entry name" value="ABC1_TM_dom"/>
</dbReference>
<dbReference type="SMART" id="SM00382">
    <property type="entry name" value="AAA"/>
    <property type="match status" value="1"/>
</dbReference>
<dbReference type="OrthoDB" id="9760358at2"/>
<dbReference type="Gene3D" id="1.20.1560.10">
    <property type="entry name" value="ABC transporter type 1, transmembrane domain"/>
    <property type="match status" value="1"/>
</dbReference>
<reference evidence="14 15" key="1">
    <citation type="submission" date="2016-03" db="EMBL/GenBank/DDBJ databases">
        <authorList>
            <person name="Ploux O."/>
        </authorList>
    </citation>
    <scope>NUCLEOTIDE SEQUENCE [LARGE SCALE GENOMIC DNA]</scope>
    <source>
        <strain evidence="14 15">LPB0076</strain>
    </source>
</reference>
<name>A0A1B9E7R6_9FLAO</name>
<feature type="transmembrane region" description="Helical" evidence="10">
    <location>
        <begin position="285"/>
        <end position="306"/>
    </location>
</feature>
<dbReference type="PROSITE" id="PS00211">
    <property type="entry name" value="ABC_TRANSPORTER_1"/>
    <property type="match status" value="1"/>
</dbReference>
<dbReference type="Pfam" id="PF00664">
    <property type="entry name" value="ABC_membrane"/>
    <property type="match status" value="1"/>
</dbReference>
<feature type="domain" description="ABC transmembrane type-1" evidence="12">
    <location>
        <begin position="176"/>
        <end position="457"/>
    </location>
</feature>
<sequence>MFKSFPYYKQLEGKDCGPTCLKIIAEFYGKSISINYIRGLCSTTREGSSMLGIIEASEKLNLNTFATKINFNTLLEAPLPCIILWDRYHYVIVHKIKKNNIYIADPAIGKIKYQKNYFIKKWINVVDANDETEEGLAVFFEPTENFSSAAYDKEDEKFNPLKFLKKYLLKHKKLVLFLILFLTIENGLLIFFPFLTKNIVDKGIEPKNLNYINLILLAQLMIFIGLTTAQILRSRILLHLSTRINITIVSDFFIKLMKLPISFFDSRLTGDIMQRIRDNSRIEQFLTGNSLNTFFSLIQFFIFGGILIYYNFIIFLIFFSGSILYLSWLFFFLKKRKLLDYERFSHTSEEQSKILELITGMQEIKINNAENQKRKGWEEIQEKLYKIKLKLLNIEQWQLVGSSFISQLKDIIITFFSATLVIKGELTLGIMLSIQYIVGQLNAPLFQLVAFVRTAQDTKISLERLNEIHSKINEDEYLKQKSIDIKNKNIILNNITFNYTGNPNYVLKNLNLIIPKNNITAIVGTSGSGKTTLLKMIMKFYTPNAGTIFLDNINIENVTSYNWRENCGVVMQDGFIFNDSIANNITVGFENIDIDKLEYAIKVANIKEFIEDLPLKLNTQIGADGSGISGGQKQRILIARAVYKNPQYLFFDEATSALDAENEKTIHNNLQQFFKGKTVLIIAHRLSTVKNADQIIVLKNGEISEIGNHEQLVQNKADYFNLVKNQLELGN</sequence>
<evidence type="ECO:0000256" key="7">
    <source>
        <dbReference type="ARBA" id="ARBA00022840"/>
    </source>
</evidence>
<evidence type="ECO:0000313" key="15">
    <source>
        <dbReference type="Proteomes" id="UP000093510"/>
    </source>
</evidence>
<evidence type="ECO:0000256" key="5">
    <source>
        <dbReference type="ARBA" id="ARBA00022741"/>
    </source>
</evidence>
<feature type="transmembrane region" description="Helical" evidence="10">
    <location>
        <begin position="174"/>
        <end position="195"/>
    </location>
</feature>
<feature type="domain" description="ABC transporter" evidence="11">
    <location>
        <begin position="490"/>
        <end position="725"/>
    </location>
</feature>
<dbReference type="SUPFAM" id="SSF90123">
    <property type="entry name" value="ABC transporter transmembrane region"/>
    <property type="match status" value="1"/>
</dbReference>
<dbReference type="GO" id="GO:0006508">
    <property type="term" value="P:proteolysis"/>
    <property type="evidence" value="ECO:0007669"/>
    <property type="project" value="InterPro"/>
</dbReference>
<dbReference type="GO" id="GO:0015421">
    <property type="term" value="F:ABC-type oligopeptide transporter activity"/>
    <property type="evidence" value="ECO:0007669"/>
    <property type="project" value="TreeGrafter"/>
</dbReference>
<dbReference type="InterPro" id="IPR017871">
    <property type="entry name" value="ABC_transporter-like_CS"/>
</dbReference>
<dbReference type="Pfam" id="PF03412">
    <property type="entry name" value="Peptidase_C39"/>
    <property type="match status" value="1"/>
</dbReference>
<dbReference type="GO" id="GO:0016887">
    <property type="term" value="F:ATP hydrolysis activity"/>
    <property type="evidence" value="ECO:0007669"/>
    <property type="project" value="InterPro"/>
</dbReference>
<comment type="caution">
    <text evidence="14">The sequence shown here is derived from an EMBL/GenBank/DDBJ whole genome shotgun (WGS) entry which is preliminary data.</text>
</comment>
<evidence type="ECO:0000259" key="11">
    <source>
        <dbReference type="PROSITE" id="PS50893"/>
    </source>
</evidence>
<feature type="transmembrane region" description="Helical" evidence="10">
    <location>
        <begin position="312"/>
        <end position="333"/>
    </location>
</feature>
<dbReference type="Proteomes" id="UP000093510">
    <property type="component" value="Unassembled WGS sequence"/>
</dbReference>
<keyword evidence="3" id="KW-1003">Cell membrane</keyword>
<dbReference type="SUPFAM" id="SSF52540">
    <property type="entry name" value="P-loop containing nucleoside triphosphate hydrolases"/>
    <property type="match status" value="1"/>
</dbReference>
<dbReference type="AlphaFoldDB" id="A0A1B9E7R6"/>
<keyword evidence="5" id="KW-0547">Nucleotide-binding</keyword>
<comment type="subcellular location">
    <subcellularLocation>
        <location evidence="1">Cell membrane</location>
        <topology evidence="1">Multi-pass membrane protein</topology>
    </subcellularLocation>
</comment>
<keyword evidence="2" id="KW-0813">Transport</keyword>
<dbReference type="GO" id="GO:0005886">
    <property type="term" value="C:plasma membrane"/>
    <property type="evidence" value="ECO:0007669"/>
    <property type="project" value="UniProtKB-SubCell"/>
</dbReference>
<evidence type="ECO:0000313" key="14">
    <source>
        <dbReference type="EMBL" id="OCB77908.1"/>
    </source>
</evidence>